<protein>
    <submittedName>
        <fullName evidence="1">Veg protein</fullName>
    </submittedName>
</protein>
<dbReference type="PANTHER" id="PTHR40026">
    <property type="entry name" value="PROTEIN VEG"/>
    <property type="match status" value="1"/>
</dbReference>
<dbReference type="Proteomes" id="UP000214588">
    <property type="component" value="Unassembled WGS sequence"/>
</dbReference>
<dbReference type="InterPro" id="IPR009366">
    <property type="entry name" value="Protein_Veg"/>
</dbReference>
<organism evidence="1 2">
    <name type="scientific">Natranaerobius trueperi</name>
    <dbReference type="NCBI Taxonomy" id="759412"/>
    <lineage>
        <taxon>Bacteria</taxon>
        <taxon>Bacillati</taxon>
        <taxon>Bacillota</taxon>
        <taxon>Clostridia</taxon>
        <taxon>Natranaerobiales</taxon>
        <taxon>Natranaerobiaceae</taxon>
        <taxon>Natranaerobius</taxon>
    </lineage>
</organism>
<gene>
    <name evidence="1" type="ORF">CDO51_07460</name>
</gene>
<dbReference type="PANTHER" id="PTHR40026:SF1">
    <property type="entry name" value="PROTEIN VEG"/>
    <property type="match status" value="1"/>
</dbReference>
<keyword evidence="2" id="KW-1185">Reference proteome</keyword>
<dbReference type="RefSeq" id="WP_089023664.1">
    <property type="nucleotide sequence ID" value="NZ_NIQC01000014.1"/>
</dbReference>
<dbReference type="PIRSF" id="PIRSF037257">
    <property type="entry name" value="DUF1021"/>
    <property type="match status" value="1"/>
</dbReference>
<evidence type="ECO:0000313" key="2">
    <source>
        <dbReference type="Proteomes" id="UP000214588"/>
    </source>
</evidence>
<dbReference type="EMBL" id="NIQC01000014">
    <property type="protein sequence ID" value="OWZ83649.1"/>
    <property type="molecule type" value="Genomic_DNA"/>
</dbReference>
<sequence length="88" mass="9863">MPAKNSLGEIKDSLDQCVGKKIKLKANGGRKKVIEKEGVLESTYPSLFIIRVDESSYSQRFTFNYADVLTKAVELTLIDDKPWNLAAK</sequence>
<reference evidence="1 2" key="1">
    <citation type="submission" date="2017-06" db="EMBL/GenBank/DDBJ databases">
        <title>Draft Genome Sequence of Natranaerobius trueperi halophilic, alkalithermophilic bacteria from soda lakes.</title>
        <authorList>
            <person name="Zhao B."/>
        </authorList>
    </citation>
    <scope>NUCLEOTIDE SEQUENCE [LARGE SCALE GENOMIC DNA]</scope>
    <source>
        <strain evidence="1 2">DSM 18760</strain>
    </source>
</reference>
<dbReference type="Gene3D" id="2.30.30.100">
    <property type="match status" value="1"/>
</dbReference>
<name>A0A226BZP0_9FIRM</name>
<dbReference type="Pfam" id="PF06257">
    <property type="entry name" value="VEG"/>
    <property type="match status" value="1"/>
</dbReference>
<comment type="caution">
    <text evidence="1">The sequence shown here is derived from an EMBL/GenBank/DDBJ whole genome shotgun (WGS) entry which is preliminary data.</text>
</comment>
<dbReference type="GO" id="GO:0006355">
    <property type="term" value="P:regulation of DNA-templated transcription"/>
    <property type="evidence" value="ECO:0007669"/>
    <property type="project" value="InterPro"/>
</dbReference>
<accession>A0A226BZP0</accession>
<evidence type="ECO:0000313" key="1">
    <source>
        <dbReference type="EMBL" id="OWZ83649.1"/>
    </source>
</evidence>
<dbReference type="AlphaFoldDB" id="A0A226BZP0"/>
<dbReference type="OrthoDB" id="5469at2"/>
<proteinExistence type="predicted"/>